<proteinExistence type="inferred from homology"/>
<evidence type="ECO:0000259" key="10">
    <source>
        <dbReference type="Pfam" id="PF13622"/>
    </source>
</evidence>
<dbReference type="AlphaFoldDB" id="A0A0H2KYU9"/>
<protein>
    <recommendedName>
        <fullName evidence="6">Acyl-CoA thioesterase 2</fullName>
    </recommendedName>
    <alternativeName>
        <fullName evidence="7">Thioesterase II</fullName>
    </alternativeName>
</protein>
<dbReference type="InterPro" id="IPR029069">
    <property type="entry name" value="HotDog_dom_sf"/>
</dbReference>
<evidence type="ECO:0000259" key="9">
    <source>
        <dbReference type="Pfam" id="PF02551"/>
    </source>
</evidence>
<reference evidence="11 12" key="1">
    <citation type="submission" date="2014-05" db="EMBL/GenBank/DDBJ databases">
        <title>Cellulosimicrobium funkei U11 genome.</title>
        <authorList>
            <person name="Hu C."/>
            <person name="Gong Y."/>
            <person name="Wan W."/>
            <person name="Jiang M."/>
        </authorList>
    </citation>
    <scope>NUCLEOTIDE SEQUENCE [LARGE SCALE GENOMIC DNA]</scope>
    <source>
        <strain evidence="11 12">U11</strain>
    </source>
</reference>
<dbReference type="EMBL" id="JNBQ01000045">
    <property type="protein sequence ID" value="KLN33127.1"/>
    <property type="molecule type" value="Genomic_DNA"/>
</dbReference>
<comment type="caution">
    <text evidence="11">The sequence shown here is derived from an EMBL/GenBank/DDBJ whole genome shotgun (WGS) entry which is preliminary data.</text>
</comment>
<feature type="domain" description="Acyl-CoA thioesterase 2 C-terminal" evidence="9">
    <location>
        <begin position="208"/>
        <end position="312"/>
    </location>
</feature>
<dbReference type="InterPro" id="IPR003703">
    <property type="entry name" value="Acyl_CoA_thio"/>
</dbReference>
<feature type="region of interest" description="Disordered" evidence="8">
    <location>
        <begin position="44"/>
        <end position="64"/>
    </location>
</feature>
<dbReference type="Pfam" id="PF13622">
    <property type="entry name" value="4HBT_3"/>
    <property type="match status" value="1"/>
</dbReference>
<dbReference type="SUPFAM" id="SSF54637">
    <property type="entry name" value="Thioesterase/thiol ester dehydrase-isomerase"/>
    <property type="match status" value="2"/>
</dbReference>
<dbReference type="CDD" id="cd03444">
    <property type="entry name" value="Thioesterase_II_repeat1"/>
    <property type="match status" value="1"/>
</dbReference>
<dbReference type="PATRIC" id="fig|264251.5.peg.3897"/>
<evidence type="ECO:0000313" key="11">
    <source>
        <dbReference type="EMBL" id="KLN33127.1"/>
    </source>
</evidence>
<comment type="subunit">
    <text evidence="2">Homotetramer.</text>
</comment>
<feature type="compositionally biased region" description="Low complexity" evidence="8">
    <location>
        <begin position="9"/>
        <end position="19"/>
    </location>
</feature>
<dbReference type="FunFam" id="2.40.160.210:FF:000001">
    <property type="entry name" value="Acyl-CoA thioesterase II"/>
    <property type="match status" value="1"/>
</dbReference>
<evidence type="ECO:0000256" key="6">
    <source>
        <dbReference type="ARBA" id="ARBA00071120"/>
    </source>
</evidence>
<comment type="catalytic activity">
    <reaction evidence="5">
        <text>a fatty acyl-CoA + H2O = a fatty acid + CoA + H(+)</text>
        <dbReference type="Rhea" id="RHEA:16781"/>
        <dbReference type="ChEBI" id="CHEBI:15377"/>
        <dbReference type="ChEBI" id="CHEBI:15378"/>
        <dbReference type="ChEBI" id="CHEBI:28868"/>
        <dbReference type="ChEBI" id="CHEBI:57287"/>
        <dbReference type="ChEBI" id="CHEBI:77636"/>
        <dbReference type="EC" id="3.1.2.20"/>
    </reaction>
    <physiologicalReaction direction="left-to-right" evidence="5">
        <dbReference type="Rhea" id="RHEA:16782"/>
    </physiologicalReaction>
</comment>
<feature type="region of interest" description="Disordered" evidence="8">
    <location>
        <begin position="1"/>
        <end position="32"/>
    </location>
</feature>
<dbReference type="GO" id="GO:0047617">
    <property type="term" value="F:fatty acyl-CoA hydrolase activity"/>
    <property type="evidence" value="ECO:0007669"/>
    <property type="project" value="UniProtKB-EC"/>
</dbReference>
<sequence>MTPEPTPPSSSSTSPGPTSDAAPREKVPNPLSHLLDVLRLERVGDGDGSAADPEHFRGESVHQPTGRVYGGQVLAQAVLAAGRTVPDGRLPHSLHGYFLRPGGLDVPIDFAVERLRDGRSFSARRTHAIQHGKPILSMIASFQEDQGGIEHSSPMPDAPAPEEVPSALDVLGDIDHPIARFWSHHSAFELRHVGGSLYLGPDHEPKDHQMVWMRARGDVGDDQLLHRALMAYACDQVMLEPILRQSGTSWVTPDLSIASLDHAMWWHRDARVDEWLLYVQSASSAQGGRGLGAARVFAQDGTLVASIAQEGMVRLPAL</sequence>
<dbReference type="GO" id="GO:0009062">
    <property type="term" value="P:fatty acid catabolic process"/>
    <property type="evidence" value="ECO:0007669"/>
    <property type="project" value="TreeGrafter"/>
</dbReference>
<organism evidence="11 12">
    <name type="scientific">Cellulosimicrobium funkei</name>
    <dbReference type="NCBI Taxonomy" id="264251"/>
    <lineage>
        <taxon>Bacteria</taxon>
        <taxon>Bacillati</taxon>
        <taxon>Actinomycetota</taxon>
        <taxon>Actinomycetes</taxon>
        <taxon>Micrococcales</taxon>
        <taxon>Promicromonosporaceae</taxon>
        <taxon>Cellulosimicrobium</taxon>
    </lineage>
</organism>
<keyword evidence="12" id="KW-1185">Reference proteome</keyword>
<name>A0A0H2KYU9_9MICO</name>
<dbReference type="InterPro" id="IPR042171">
    <property type="entry name" value="Acyl-CoA_hotdog"/>
</dbReference>
<evidence type="ECO:0000256" key="4">
    <source>
        <dbReference type="ARBA" id="ARBA00023098"/>
    </source>
</evidence>
<keyword evidence="3" id="KW-0378">Hydrolase</keyword>
<dbReference type="PANTHER" id="PTHR11066">
    <property type="entry name" value="ACYL-COA THIOESTERASE"/>
    <property type="match status" value="1"/>
</dbReference>
<dbReference type="InterPro" id="IPR025652">
    <property type="entry name" value="TesB_C"/>
</dbReference>
<dbReference type="PANTHER" id="PTHR11066:SF34">
    <property type="entry name" value="ACYL-COENZYME A THIOESTERASE 8"/>
    <property type="match status" value="1"/>
</dbReference>
<evidence type="ECO:0000313" key="12">
    <source>
        <dbReference type="Proteomes" id="UP000035265"/>
    </source>
</evidence>
<evidence type="ECO:0000256" key="5">
    <source>
        <dbReference type="ARBA" id="ARBA00050943"/>
    </source>
</evidence>
<evidence type="ECO:0000256" key="7">
    <source>
        <dbReference type="ARBA" id="ARBA00079653"/>
    </source>
</evidence>
<dbReference type="Gene3D" id="2.40.160.210">
    <property type="entry name" value="Acyl-CoA thioesterase, double hotdog domain"/>
    <property type="match status" value="1"/>
</dbReference>
<dbReference type="Pfam" id="PF02551">
    <property type="entry name" value="Acyl_CoA_thio"/>
    <property type="match status" value="1"/>
</dbReference>
<evidence type="ECO:0000256" key="2">
    <source>
        <dbReference type="ARBA" id="ARBA00011881"/>
    </source>
</evidence>
<evidence type="ECO:0000256" key="8">
    <source>
        <dbReference type="SAM" id="MobiDB-lite"/>
    </source>
</evidence>
<evidence type="ECO:0000256" key="3">
    <source>
        <dbReference type="ARBA" id="ARBA00022801"/>
    </source>
</evidence>
<dbReference type="InterPro" id="IPR049449">
    <property type="entry name" value="TesB_ACOT8-like_N"/>
</dbReference>
<dbReference type="GO" id="GO:0006637">
    <property type="term" value="P:acyl-CoA metabolic process"/>
    <property type="evidence" value="ECO:0007669"/>
    <property type="project" value="InterPro"/>
</dbReference>
<gene>
    <name evidence="11" type="ORF">FB00_19220</name>
</gene>
<accession>A0A0H2KYU9</accession>
<comment type="similarity">
    <text evidence="1">Belongs to the C/M/P thioester hydrolase family.</text>
</comment>
<keyword evidence="4" id="KW-0443">Lipid metabolism</keyword>
<dbReference type="STRING" id="264251.FB00_19220"/>
<dbReference type="Proteomes" id="UP000035265">
    <property type="component" value="Unassembled WGS sequence"/>
</dbReference>
<dbReference type="CDD" id="cd03445">
    <property type="entry name" value="Thioesterase_II_repeat2"/>
    <property type="match status" value="1"/>
</dbReference>
<evidence type="ECO:0000256" key="1">
    <source>
        <dbReference type="ARBA" id="ARBA00006538"/>
    </source>
</evidence>
<feature type="domain" description="Acyl-CoA thioesterase-like N-terminal HotDog" evidence="10">
    <location>
        <begin position="64"/>
        <end position="143"/>
    </location>
</feature>